<protein>
    <submittedName>
        <fullName evidence="1">Uncharacterized protein</fullName>
    </submittedName>
</protein>
<reference evidence="1" key="3">
    <citation type="submission" date="2025-09" db="UniProtKB">
        <authorList>
            <consortium name="Ensembl"/>
        </authorList>
    </citation>
    <scope>IDENTIFICATION</scope>
</reference>
<dbReference type="AlphaFoldDB" id="A0A096LVF0"/>
<name>A0A096LVF0_POEFO</name>
<proteinExistence type="predicted"/>
<keyword evidence="2" id="KW-1185">Reference proteome</keyword>
<sequence length="78" mass="9510">VSPYRNISDNNYLKITRWHLIIIRYYLIILSHYNEISCLFNCPASQRCTLKRLKMNREQTDLFTRLITLQHTIKHFIL</sequence>
<dbReference type="Ensembl" id="ENSPFOT00000031584.1">
    <property type="protein sequence ID" value="ENSPFOP00000023141.1"/>
    <property type="gene ID" value="ENSPFOG00000024775.1"/>
</dbReference>
<organism evidence="1 2">
    <name type="scientific">Poecilia formosa</name>
    <name type="common">Amazon molly</name>
    <name type="synonym">Limia formosa</name>
    <dbReference type="NCBI Taxonomy" id="48698"/>
    <lineage>
        <taxon>Eukaryota</taxon>
        <taxon>Metazoa</taxon>
        <taxon>Chordata</taxon>
        <taxon>Craniata</taxon>
        <taxon>Vertebrata</taxon>
        <taxon>Euteleostomi</taxon>
        <taxon>Actinopterygii</taxon>
        <taxon>Neopterygii</taxon>
        <taxon>Teleostei</taxon>
        <taxon>Neoteleostei</taxon>
        <taxon>Acanthomorphata</taxon>
        <taxon>Ovalentaria</taxon>
        <taxon>Atherinomorphae</taxon>
        <taxon>Cyprinodontiformes</taxon>
        <taxon>Poeciliidae</taxon>
        <taxon>Poeciliinae</taxon>
        <taxon>Poecilia</taxon>
    </lineage>
</organism>
<dbReference type="EMBL" id="AYCK01004600">
    <property type="status" value="NOT_ANNOTATED_CDS"/>
    <property type="molecule type" value="Genomic_DNA"/>
</dbReference>
<reference evidence="2" key="1">
    <citation type="submission" date="2013-10" db="EMBL/GenBank/DDBJ databases">
        <authorList>
            <person name="Schartl M."/>
            <person name="Warren W."/>
        </authorList>
    </citation>
    <scope>NUCLEOTIDE SEQUENCE [LARGE SCALE GENOMIC DNA]</scope>
    <source>
        <strain evidence="2">female</strain>
    </source>
</reference>
<dbReference type="Proteomes" id="UP000028760">
    <property type="component" value="Unassembled WGS sequence"/>
</dbReference>
<evidence type="ECO:0000313" key="2">
    <source>
        <dbReference type="Proteomes" id="UP000028760"/>
    </source>
</evidence>
<evidence type="ECO:0000313" key="1">
    <source>
        <dbReference type="Ensembl" id="ENSPFOP00000023141.1"/>
    </source>
</evidence>
<accession>A0A096LVF0</accession>
<reference evidence="1" key="2">
    <citation type="submission" date="2025-08" db="UniProtKB">
        <authorList>
            <consortium name="Ensembl"/>
        </authorList>
    </citation>
    <scope>IDENTIFICATION</scope>
</reference>